<dbReference type="InterPro" id="IPR013783">
    <property type="entry name" value="Ig-like_fold"/>
</dbReference>
<dbReference type="STRING" id="30732.ENSOMEP00000016932"/>
<dbReference type="AlphaFoldDB" id="A0A3B3CGG1"/>
<keyword evidence="1" id="KW-0812">Transmembrane</keyword>
<dbReference type="InterPro" id="IPR036179">
    <property type="entry name" value="Ig-like_dom_sf"/>
</dbReference>
<reference evidence="2" key="1">
    <citation type="submission" date="2025-08" db="UniProtKB">
        <authorList>
            <consortium name="Ensembl"/>
        </authorList>
    </citation>
    <scope>IDENTIFICATION</scope>
</reference>
<proteinExistence type="predicted"/>
<reference evidence="2" key="2">
    <citation type="submission" date="2025-09" db="UniProtKB">
        <authorList>
            <consortium name="Ensembl"/>
        </authorList>
    </citation>
    <scope>IDENTIFICATION</scope>
</reference>
<evidence type="ECO:0000313" key="3">
    <source>
        <dbReference type="Proteomes" id="UP000261560"/>
    </source>
</evidence>
<dbReference type="SUPFAM" id="SSF48726">
    <property type="entry name" value="Immunoglobulin"/>
    <property type="match status" value="1"/>
</dbReference>
<keyword evidence="3" id="KW-1185">Reference proteome</keyword>
<keyword evidence="1" id="KW-0472">Membrane</keyword>
<evidence type="ECO:0000313" key="2">
    <source>
        <dbReference type="Ensembl" id="ENSOMEP00000016932.1"/>
    </source>
</evidence>
<dbReference type="Ensembl" id="ENSOMET00000025539.1">
    <property type="protein sequence ID" value="ENSOMEP00000016932.1"/>
    <property type="gene ID" value="ENSOMEG00000018595.1"/>
</dbReference>
<organism evidence="2 3">
    <name type="scientific">Oryzias melastigma</name>
    <name type="common">Marine medaka</name>
    <dbReference type="NCBI Taxonomy" id="30732"/>
    <lineage>
        <taxon>Eukaryota</taxon>
        <taxon>Metazoa</taxon>
        <taxon>Chordata</taxon>
        <taxon>Craniata</taxon>
        <taxon>Vertebrata</taxon>
        <taxon>Euteleostomi</taxon>
        <taxon>Actinopterygii</taxon>
        <taxon>Neopterygii</taxon>
        <taxon>Teleostei</taxon>
        <taxon>Neoteleostei</taxon>
        <taxon>Acanthomorphata</taxon>
        <taxon>Ovalentaria</taxon>
        <taxon>Atherinomorphae</taxon>
        <taxon>Beloniformes</taxon>
        <taxon>Adrianichthyidae</taxon>
        <taxon>Oryziinae</taxon>
        <taxon>Oryzias</taxon>
    </lineage>
</organism>
<dbReference type="Gene3D" id="2.60.40.10">
    <property type="entry name" value="Immunoglobulins"/>
    <property type="match status" value="1"/>
</dbReference>
<sequence length="107" mass="12688">MKKQLLFHLLLEGEAFHFVPFPVYDFDLPDENFTWYKNNSEVKNITTEEENSIHYHGGALFFLNISSADAGHYTDWTYHITIYAIVTNFFFHSFSLIGYDYDFVLKE</sequence>
<dbReference type="Proteomes" id="UP000261560">
    <property type="component" value="Unplaced"/>
</dbReference>
<name>A0A3B3CGG1_ORYME</name>
<dbReference type="GeneTree" id="ENSGT00940000178691"/>
<dbReference type="PaxDb" id="30732-ENSOMEP00000016932"/>
<feature type="transmembrane region" description="Helical" evidence="1">
    <location>
        <begin position="76"/>
        <end position="99"/>
    </location>
</feature>
<keyword evidence="1" id="KW-1133">Transmembrane helix</keyword>
<evidence type="ECO:0000256" key="1">
    <source>
        <dbReference type="SAM" id="Phobius"/>
    </source>
</evidence>
<accession>A0A3B3CGG1</accession>
<protein>
    <submittedName>
        <fullName evidence="2">Uncharacterized protein</fullName>
    </submittedName>
</protein>